<feature type="region of interest" description="Disordered" evidence="1">
    <location>
        <begin position="126"/>
        <end position="179"/>
    </location>
</feature>
<dbReference type="OrthoDB" id="8810628at2"/>
<gene>
    <name evidence="3" type="ORF">FJQ89_06810</name>
</gene>
<dbReference type="AlphaFoldDB" id="A0A4Y6RAX2"/>
<feature type="compositionally biased region" description="Polar residues" evidence="1">
    <location>
        <begin position="155"/>
        <end position="167"/>
    </location>
</feature>
<feature type="transmembrane region" description="Helical" evidence="2">
    <location>
        <begin position="82"/>
        <end position="102"/>
    </location>
</feature>
<keyword evidence="2" id="KW-0472">Membrane</keyword>
<evidence type="ECO:0000256" key="2">
    <source>
        <dbReference type="SAM" id="Phobius"/>
    </source>
</evidence>
<keyword evidence="2" id="KW-0812">Transmembrane</keyword>
<protein>
    <submittedName>
        <fullName evidence="3">Uncharacterized protein</fullName>
    </submittedName>
</protein>
<evidence type="ECO:0000256" key="1">
    <source>
        <dbReference type="SAM" id="MobiDB-lite"/>
    </source>
</evidence>
<dbReference type="KEGG" id="jas:FJQ89_06810"/>
<organism evidence="3 4">
    <name type="scientific">Janthinobacterium tructae</name>
    <dbReference type="NCBI Taxonomy" id="2590869"/>
    <lineage>
        <taxon>Bacteria</taxon>
        <taxon>Pseudomonadati</taxon>
        <taxon>Pseudomonadota</taxon>
        <taxon>Betaproteobacteria</taxon>
        <taxon>Burkholderiales</taxon>
        <taxon>Oxalobacteraceae</taxon>
        <taxon>Janthinobacterium</taxon>
    </lineage>
</organism>
<feature type="compositionally biased region" description="Basic and acidic residues" evidence="1">
    <location>
        <begin position="168"/>
        <end position="179"/>
    </location>
</feature>
<sequence length="179" mass="20102">MQNDGEMRTGKRRRSLVEVEEERVWASLYRRAADPIIAAELVAHLEKSSELRFQHSGLYLRCKHVLRREKARQLRLRKMGAGIRWAIHIAIAAPLGFATRLFRSTGTIFLACLPEREDRAGAQLRRLTTGDANPVDSGQGVSPSEIARPMREQAATDTGQQASIDVSQRSEKRASARAR</sequence>
<dbReference type="RefSeq" id="WP_141169590.1">
    <property type="nucleotide sequence ID" value="NZ_CP041185.1"/>
</dbReference>
<reference evidence="3 4" key="1">
    <citation type="submission" date="2019-06" db="EMBL/GenBank/DDBJ databases">
        <title>Complete genome sequence of Janthinobacterium sp. SNU WT3 isolated from diseased rainbow trout.</title>
        <authorList>
            <person name="Oh W.T."/>
            <person name="Park S.C."/>
        </authorList>
    </citation>
    <scope>NUCLEOTIDE SEQUENCE [LARGE SCALE GENOMIC DNA]</scope>
    <source>
        <strain evidence="3 4">SNU WT3</strain>
    </source>
</reference>
<dbReference type="EMBL" id="CP041185">
    <property type="protein sequence ID" value="QDG70158.1"/>
    <property type="molecule type" value="Genomic_DNA"/>
</dbReference>
<evidence type="ECO:0000313" key="3">
    <source>
        <dbReference type="EMBL" id="QDG70158.1"/>
    </source>
</evidence>
<proteinExistence type="predicted"/>
<evidence type="ECO:0000313" key="4">
    <source>
        <dbReference type="Proteomes" id="UP000316665"/>
    </source>
</evidence>
<accession>A0A4Y6RAX2</accession>
<name>A0A4Y6RAX2_9BURK</name>
<keyword evidence="2" id="KW-1133">Transmembrane helix</keyword>
<keyword evidence="4" id="KW-1185">Reference proteome</keyword>
<dbReference type="Proteomes" id="UP000316665">
    <property type="component" value="Chromosome"/>
</dbReference>